<comment type="caution">
    <text evidence="2">The sequence shown here is derived from an EMBL/GenBank/DDBJ whole genome shotgun (WGS) entry which is preliminary data.</text>
</comment>
<dbReference type="SMART" id="SM00873">
    <property type="entry name" value="B3_4"/>
    <property type="match status" value="1"/>
</dbReference>
<reference evidence="2 3" key="1">
    <citation type="submission" date="2019-06" db="EMBL/GenBank/DDBJ databases">
        <title>Sequencing the genomes of 1000 actinobacteria strains.</title>
        <authorList>
            <person name="Klenk H.-P."/>
        </authorList>
    </citation>
    <scope>NUCLEOTIDE SEQUENCE [LARGE SCALE GENOMIC DNA]</scope>
    <source>
        <strain evidence="2 3">DSM 102131</strain>
    </source>
</reference>
<dbReference type="Proteomes" id="UP000319927">
    <property type="component" value="Unassembled WGS sequence"/>
</dbReference>
<keyword evidence="2" id="KW-0670">Pyruvate</keyword>
<dbReference type="InterPro" id="IPR020825">
    <property type="entry name" value="Phe-tRNA_synthase-like_B3/B4"/>
</dbReference>
<name>A0A561WVE0_9ACTN</name>
<dbReference type="AlphaFoldDB" id="A0A561WVE0"/>
<evidence type="ECO:0000313" key="3">
    <source>
        <dbReference type="Proteomes" id="UP000319927"/>
    </source>
</evidence>
<dbReference type="SUPFAM" id="SSF56037">
    <property type="entry name" value="PheT/TilS domain"/>
    <property type="match status" value="1"/>
</dbReference>
<dbReference type="Pfam" id="PF03483">
    <property type="entry name" value="B3_4"/>
    <property type="match status" value="1"/>
</dbReference>
<dbReference type="PANTHER" id="PTHR39209">
    <property type="match status" value="1"/>
</dbReference>
<proteinExistence type="predicted"/>
<protein>
    <submittedName>
        <fullName evidence="2">Phosphoenolpyruvate synthase</fullName>
    </submittedName>
</protein>
<evidence type="ECO:0000313" key="2">
    <source>
        <dbReference type="EMBL" id="TWG27801.1"/>
    </source>
</evidence>
<accession>A0A561WVE0</accession>
<gene>
    <name evidence="2" type="ORF">FHX75_11949</name>
</gene>
<evidence type="ECO:0000259" key="1">
    <source>
        <dbReference type="SMART" id="SM00873"/>
    </source>
</evidence>
<dbReference type="RefSeq" id="WP_154936836.1">
    <property type="nucleotide sequence ID" value="NZ_VIXA01000001.1"/>
</dbReference>
<sequence>MRFHHAPGVRSAHPTLVAGVLAADGVTPDVAVDERVAHFAGLARQRLAGGAESGFPEIRAWRRAFAAMGLPPTRYRCAAESLLRRFRRDGELPRLHPLVDLCNAVSLAYAIPVAVLDVTRIDGDLAVRPATGEEEYVTLSGDVERPEPGEVVFADGAGRAHSRRWTHRQSGWSAVRDTTGTVLIVAEALHDSAGRDVPALLDTLTAELAAGWQVDTRGAVLTAAAPAVDVPG</sequence>
<dbReference type="GO" id="GO:0003723">
    <property type="term" value="F:RNA binding"/>
    <property type="evidence" value="ECO:0007669"/>
    <property type="project" value="InterPro"/>
</dbReference>
<dbReference type="PANTHER" id="PTHR39209:SF2">
    <property type="entry name" value="CYTOPLASMIC PROTEIN"/>
    <property type="match status" value="1"/>
</dbReference>
<dbReference type="EMBL" id="VIXA01000001">
    <property type="protein sequence ID" value="TWG27801.1"/>
    <property type="molecule type" value="Genomic_DNA"/>
</dbReference>
<dbReference type="InterPro" id="IPR005146">
    <property type="entry name" value="B3/B4_tRNA-bd"/>
</dbReference>
<keyword evidence="3" id="KW-1185">Reference proteome</keyword>
<dbReference type="GO" id="GO:0004826">
    <property type="term" value="F:phenylalanine-tRNA ligase activity"/>
    <property type="evidence" value="ECO:0007669"/>
    <property type="project" value="InterPro"/>
</dbReference>
<feature type="domain" description="B3/B4 tRNA-binding" evidence="1">
    <location>
        <begin position="59"/>
        <end position="210"/>
    </location>
</feature>
<dbReference type="OrthoDB" id="276580at2"/>
<dbReference type="Gene3D" id="3.50.40.10">
    <property type="entry name" value="Phenylalanyl-trna Synthetase, Chain B, domain 3"/>
    <property type="match status" value="1"/>
</dbReference>
<organism evidence="2 3">
    <name type="scientific">Micromonospora palomenae</name>
    <dbReference type="NCBI Taxonomy" id="1461247"/>
    <lineage>
        <taxon>Bacteria</taxon>
        <taxon>Bacillati</taxon>
        <taxon>Actinomycetota</taxon>
        <taxon>Actinomycetes</taxon>
        <taxon>Micromonosporales</taxon>
        <taxon>Micromonosporaceae</taxon>
        <taxon>Micromonospora</taxon>
    </lineage>
</organism>